<evidence type="ECO:0000256" key="2">
    <source>
        <dbReference type="ARBA" id="ARBA00008169"/>
    </source>
</evidence>
<feature type="domain" description="Anamorsin N-terminal" evidence="12">
    <location>
        <begin position="39"/>
        <end position="155"/>
    </location>
</feature>
<dbReference type="AlphaFoldDB" id="A0A6J5Y589"/>
<evidence type="ECO:0000256" key="8">
    <source>
        <dbReference type="ARBA" id="ARBA00023014"/>
    </source>
</evidence>
<dbReference type="SUPFAM" id="SSF53335">
    <property type="entry name" value="S-adenosyl-L-methionine-dependent methyltransferases"/>
    <property type="match status" value="1"/>
</dbReference>
<keyword evidence="5 10" id="KW-0001">2Fe-2S</keyword>
<feature type="region of interest" description="Fe-S binding site B" evidence="10">
    <location>
        <begin position="238"/>
        <end position="252"/>
    </location>
</feature>
<feature type="binding site" evidence="10">
    <location>
        <position position="208"/>
    </location>
    <ligand>
        <name>[2Fe-2S] cluster</name>
        <dbReference type="ChEBI" id="CHEBI:190135"/>
    </ligand>
</feature>
<evidence type="ECO:0000256" key="9">
    <source>
        <dbReference type="ARBA" id="ARBA00023128"/>
    </source>
</evidence>
<gene>
    <name evidence="13" type="ORF">ORAREDHAP_LOCUS47331</name>
</gene>
<evidence type="ECO:0000256" key="4">
    <source>
        <dbReference type="ARBA" id="ARBA00022490"/>
    </source>
</evidence>
<evidence type="ECO:0000256" key="5">
    <source>
        <dbReference type="ARBA" id="ARBA00022714"/>
    </source>
</evidence>
<keyword evidence="9 10" id="KW-0496">Mitochondrion</keyword>
<comment type="domain">
    <text evidence="10">The C-terminal domain binds 2 Fe-S clusters but is otherwise mostly in an intrinsically disordered conformation.</text>
</comment>
<dbReference type="InterPro" id="IPR029063">
    <property type="entry name" value="SAM-dependent_MTases_sf"/>
</dbReference>
<evidence type="ECO:0000259" key="12">
    <source>
        <dbReference type="Pfam" id="PF20922"/>
    </source>
</evidence>
<feature type="short sequence motif" description="Cx2C motif 2" evidence="10">
    <location>
        <begin position="249"/>
        <end position="252"/>
    </location>
</feature>
<accession>A0A6J5Y589</accession>
<feature type="short sequence motif" description="Cx2C motif 1" evidence="10">
    <location>
        <begin position="238"/>
        <end position="241"/>
    </location>
</feature>
<dbReference type="GO" id="GO:0009055">
    <property type="term" value="F:electron transfer activity"/>
    <property type="evidence" value="ECO:0007669"/>
    <property type="project" value="UniProtKB-UniRule"/>
</dbReference>
<keyword evidence="3 10" id="KW-0004">4Fe-4S</keyword>
<dbReference type="InterPro" id="IPR049011">
    <property type="entry name" value="Anamorsin_N_metazoan"/>
</dbReference>
<organism evidence="13 14">
    <name type="scientific">Prunus armeniaca</name>
    <name type="common">Apricot</name>
    <name type="synonym">Armeniaca vulgaris</name>
    <dbReference type="NCBI Taxonomy" id="36596"/>
    <lineage>
        <taxon>Eukaryota</taxon>
        <taxon>Viridiplantae</taxon>
        <taxon>Streptophyta</taxon>
        <taxon>Embryophyta</taxon>
        <taxon>Tracheophyta</taxon>
        <taxon>Spermatophyta</taxon>
        <taxon>Magnoliopsida</taxon>
        <taxon>eudicotyledons</taxon>
        <taxon>Gunneridae</taxon>
        <taxon>Pentapetalae</taxon>
        <taxon>rosids</taxon>
        <taxon>fabids</taxon>
        <taxon>Rosales</taxon>
        <taxon>Rosaceae</taxon>
        <taxon>Amygdaloideae</taxon>
        <taxon>Amygdaleae</taxon>
        <taxon>Prunus</taxon>
    </lineage>
</organism>
<dbReference type="GO" id="GO:0046872">
    <property type="term" value="F:metal ion binding"/>
    <property type="evidence" value="ECO:0007669"/>
    <property type="project" value="UniProtKB-KW"/>
</dbReference>
<comment type="similarity">
    <text evidence="2 10">Belongs to the anamorsin family.</text>
</comment>
<feature type="binding site" evidence="10">
    <location>
        <position position="211"/>
    </location>
    <ligand>
        <name>[2Fe-2S] cluster</name>
        <dbReference type="ChEBI" id="CHEBI:190135"/>
    </ligand>
</feature>
<dbReference type="GO" id="GO:0005758">
    <property type="term" value="C:mitochondrial intermembrane space"/>
    <property type="evidence" value="ECO:0007669"/>
    <property type="project" value="UniProtKB-SubCell"/>
</dbReference>
<evidence type="ECO:0000256" key="7">
    <source>
        <dbReference type="ARBA" id="ARBA00023004"/>
    </source>
</evidence>
<comment type="subcellular location">
    <subcellularLocation>
        <location evidence="10">Cytoplasm</location>
    </subcellularLocation>
    <subcellularLocation>
        <location evidence="10">Mitochondrion intermembrane space</location>
    </subcellularLocation>
</comment>
<dbReference type="GO" id="GO:0051537">
    <property type="term" value="F:2 iron, 2 sulfur cluster binding"/>
    <property type="evidence" value="ECO:0007669"/>
    <property type="project" value="UniProtKB-UniRule"/>
</dbReference>
<keyword evidence="7 10" id="KW-0408">Iron</keyword>
<feature type="binding site" evidence="10">
    <location>
        <position position="213"/>
    </location>
    <ligand>
        <name>[2Fe-2S] cluster</name>
        <dbReference type="ChEBI" id="CHEBI:190135"/>
    </ligand>
</feature>
<dbReference type="InterPro" id="IPR046408">
    <property type="entry name" value="CIAPIN1"/>
</dbReference>
<evidence type="ECO:0000313" key="14">
    <source>
        <dbReference type="Proteomes" id="UP000507245"/>
    </source>
</evidence>
<comment type="domain">
    <text evidence="10">The N-terminal domain has structural similarity with S-adenosyl-L-methionine-dependent methyltransferases, but does not bind S-adenosyl-L-methionine. It is required for correct assembly of the 2 Fe-S clusters.</text>
</comment>
<proteinExistence type="inferred from homology"/>
<comment type="domain">
    <text evidence="10">The twin Cx2C motifs are involved in the recognition by the mitochondrial MIA40-ERV1 disulfide relay system. The formation of 2 disulfide bonds in the Cx2C motifs through dithiol/disulfide exchange reactions effectively traps the protein in the mitochondrial intermembrane space.</text>
</comment>
<dbReference type="InterPro" id="IPR007785">
    <property type="entry name" value="Anamorsin"/>
</dbReference>
<comment type="cofactor">
    <cofactor evidence="1 10">
        <name>[4Fe-4S] cluster</name>
        <dbReference type="ChEBI" id="CHEBI:49883"/>
    </cofactor>
</comment>
<keyword evidence="8 10" id="KW-0411">Iron-sulfur</keyword>
<dbReference type="Pfam" id="PF05093">
    <property type="entry name" value="CIAPIN1"/>
    <property type="match status" value="1"/>
</dbReference>
<dbReference type="Pfam" id="PF20922">
    <property type="entry name" value="Anamorsin_N"/>
    <property type="match status" value="1"/>
</dbReference>
<dbReference type="OrthoDB" id="311633at2759"/>
<dbReference type="PANTHER" id="PTHR13273:SF14">
    <property type="entry name" value="ANAMORSIN"/>
    <property type="match status" value="1"/>
</dbReference>
<evidence type="ECO:0000256" key="3">
    <source>
        <dbReference type="ARBA" id="ARBA00022485"/>
    </source>
</evidence>
<evidence type="ECO:0000313" key="13">
    <source>
        <dbReference type="EMBL" id="CAB4319742.1"/>
    </source>
</evidence>
<keyword evidence="4 10" id="KW-0963">Cytoplasm</keyword>
<evidence type="ECO:0000256" key="6">
    <source>
        <dbReference type="ARBA" id="ARBA00022723"/>
    </source>
</evidence>
<evidence type="ECO:0000256" key="10">
    <source>
        <dbReference type="HAMAP-Rule" id="MF_03115"/>
    </source>
</evidence>
<dbReference type="GO" id="GO:0051539">
    <property type="term" value="F:4 iron, 4 sulfur cluster binding"/>
    <property type="evidence" value="ECO:0007669"/>
    <property type="project" value="UniProtKB-KW"/>
</dbReference>
<keyword evidence="14" id="KW-1185">Reference proteome</keyword>
<dbReference type="GO" id="GO:0016226">
    <property type="term" value="P:iron-sulfur cluster assembly"/>
    <property type="evidence" value="ECO:0007669"/>
    <property type="project" value="UniProtKB-UniRule"/>
</dbReference>
<evidence type="ECO:0000256" key="1">
    <source>
        <dbReference type="ARBA" id="ARBA00001966"/>
    </source>
</evidence>
<evidence type="ECO:0000259" key="11">
    <source>
        <dbReference type="Pfam" id="PF05093"/>
    </source>
</evidence>
<dbReference type="Proteomes" id="UP000507245">
    <property type="component" value="Unassembled WGS sequence"/>
</dbReference>
<feature type="binding site" evidence="10">
    <location>
        <position position="199"/>
    </location>
    <ligand>
        <name>[2Fe-2S] cluster</name>
        <dbReference type="ChEBI" id="CHEBI:190135"/>
    </ligand>
</feature>
<name>A0A6J5Y589_PRUAR</name>
<dbReference type="PANTHER" id="PTHR13273">
    <property type="entry name" value="ANAMORSIN"/>
    <property type="match status" value="1"/>
</dbReference>
<keyword evidence="6 10" id="KW-0479">Metal-binding</keyword>
<feature type="domain" description="Anamorsin C-terminal" evidence="11">
    <location>
        <begin position="231"/>
        <end position="268"/>
    </location>
</feature>
<dbReference type="HAMAP" id="MF_03115">
    <property type="entry name" value="Anamorsin"/>
    <property type="match status" value="1"/>
</dbReference>
<dbReference type="Gene3D" id="3.40.50.150">
    <property type="entry name" value="Vaccinia Virus protein VP39"/>
    <property type="match status" value="1"/>
</dbReference>
<dbReference type="EMBL" id="CAEKKB010000008">
    <property type="protein sequence ID" value="CAB4319742.1"/>
    <property type="molecule type" value="Genomic_DNA"/>
</dbReference>
<reference evidence="14" key="1">
    <citation type="journal article" date="2020" name="Genome Biol.">
        <title>Gamete binning: chromosome-level and haplotype-resolved genome assembly enabled by high-throughput single-cell sequencing of gamete genomes.</title>
        <authorList>
            <person name="Campoy J.A."/>
            <person name="Sun H."/>
            <person name="Goel M."/>
            <person name="Jiao W.-B."/>
            <person name="Folz-Donahue K."/>
            <person name="Wang N."/>
            <person name="Rubio M."/>
            <person name="Liu C."/>
            <person name="Kukat C."/>
            <person name="Ruiz D."/>
            <person name="Huettel B."/>
            <person name="Schneeberger K."/>
        </authorList>
    </citation>
    <scope>NUCLEOTIDE SEQUENCE [LARGE SCALE GENOMIC DNA]</scope>
    <source>
        <strain evidence="14">cv. Rojo Pasion</strain>
    </source>
</reference>
<feature type="binding site" evidence="10">
    <location>
        <position position="252"/>
    </location>
    <ligand>
        <name>[4Fe-4S] cluster</name>
        <dbReference type="ChEBI" id="CHEBI:49883"/>
    </ligand>
</feature>
<protein>
    <recommendedName>
        <fullName evidence="10">Anamorsin homolog</fullName>
    </recommendedName>
    <alternativeName>
        <fullName evidence="10">Fe-S cluster assembly protein DRE2 homolog</fullName>
    </alternativeName>
</protein>
<feature type="binding site" evidence="10">
    <location>
        <position position="249"/>
    </location>
    <ligand>
        <name>[4Fe-4S] cluster</name>
        <dbReference type="ChEBI" id="CHEBI:49883"/>
    </ligand>
</feature>
<comment type="subunit">
    <text evidence="10">Monomer.</text>
</comment>
<comment type="function">
    <text evidence="10">Component of the cytosolic iron-sulfur (Fe-S) protein assembly (CIA) machinery. Required for the maturation of extramitochondrial Fe-S proteins. Part of an electron transfer chain functioning in an early step of cytosolic Fe-S biogenesis, facilitating the de novo assembly of a [4Fe-4S] cluster on the cytosolic Fe-S scaffold complex. Electrons are transferred from NADPH via a FAD- and FMN-containing diflavin oxidoreductase. Together with the diflavin oxidoreductase, also required for the assembly of the diferric tyrosyl radical cofactor of ribonucleotide reductase (RNR), probably by providing electrons for reduction during radical cofactor maturation in the catalytic small subunit.</text>
</comment>
<comment type="caution">
    <text evidence="10">Lacks conserved residue(s) required for the propagation of feature annotation.</text>
</comment>
<feature type="binding site" evidence="10">
    <location>
        <position position="241"/>
    </location>
    <ligand>
        <name>[4Fe-4S] cluster</name>
        <dbReference type="ChEBI" id="CHEBI:49883"/>
    </ligand>
</feature>
<comment type="cofactor">
    <cofactor evidence="10">
        <name>[2Fe-2S] cluster</name>
        <dbReference type="ChEBI" id="CHEBI:190135"/>
    </cofactor>
</comment>
<sequence>MASVVAFIDDAVLPVSLVFDVLRELGSGATEKCEPQIITEVSSLSQLPLGRSSVDIVFTLCRSIEFLNEQLLGEISRVLKPGGTVLIYKTSDSSTGESDKTASVIERKLLLSGFLEAQAFQIKSNLPSELSFGVLIGILHVRSRQKKPSWKIGSSFALKKTTKSLPKVQINDDSDLIDEDSLLTEEDLKKPQPLLPGDCEVGSTRKACKNCTCGRAEEEQKVEKLGSTVDLNNFQSQCGSCGLGDDFRCSTCPFKGLPPFKPGEKVSLSANFLAADI</sequence>
<feature type="binding site" evidence="10">
    <location>
        <position position="238"/>
    </location>
    <ligand>
        <name>[4Fe-4S] cluster</name>
        <dbReference type="ChEBI" id="CHEBI:49883"/>
    </ligand>
</feature>